<reference evidence="2" key="1">
    <citation type="submission" date="2022-11" db="UniProtKB">
        <authorList>
            <consortium name="WormBaseParasite"/>
        </authorList>
    </citation>
    <scope>IDENTIFICATION</scope>
</reference>
<sequence length="547" mass="60286">MSDQQHRRRTSSPPTHQPSLPLPLQQPQQQQPSSSTSGPSTSSSTAQQQQQPNLSNEQWAVFINQRMSGMPNATNLSEWQLQAVLFHAKLTQYYDRFISLGGDDIDQLMQCDETEFLEIMRLIGMASKPLHVRRFQRTLADFSKDRATFLRQAAVHIGPPPVMDFPTSSQTSSLQAAIQFLIPGFNPSEQQQASTSSTTSITTALSLPGSSSSSTMLQQQLHQPSTSVESPVTATMPRLYPQTSAPFFRPQLLQQQQQQPSTVIAAAAASATANVMPLPSSELLNLVGSSISNLTIPSISPSVVTIPPSFTTVTSSRTESPAIAGPSGCGSNQSIASPGSDTEYTSDPFEGGILPETDIPQIIRLAKNLYSKKPDLHTLEPRYVQNKKKLPKELIDVMKLPAEDKNRLSEFRKFSAIYGRYDAKRKPDKPLSYHELLVNEAAAQLCLIQPVLLTRRDELFPLARQVVRESNFPGFRTLSRTERKRPYDTKSERSTSPHSVASNRSDSPELSTLERRSSSSHPKHDPSPNTPSTRSSTSGGKRAKSEY</sequence>
<protein>
    <submittedName>
        <fullName evidence="2">Uncharacterized protein</fullName>
    </submittedName>
</protein>
<accession>A0AC35GE61</accession>
<organism evidence="1 2">
    <name type="scientific">Panagrolaimus sp. PS1159</name>
    <dbReference type="NCBI Taxonomy" id="55785"/>
    <lineage>
        <taxon>Eukaryota</taxon>
        <taxon>Metazoa</taxon>
        <taxon>Ecdysozoa</taxon>
        <taxon>Nematoda</taxon>
        <taxon>Chromadorea</taxon>
        <taxon>Rhabditida</taxon>
        <taxon>Tylenchina</taxon>
        <taxon>Panagrolaimomorpha</taxon>
        <taxon>Panagrolaimoidea</taxon>
        <taxon>Panagrolaimidae</taxon>
        <taxon>Panagrolaimus</taxon>
    </lineage>
</organism>
<evidence type="ECO:0000313" key="1">
    <source>
        <dbReference type="Proteomes" id="UP000887580"/>
    </source>
</evidence>
<evidence type="ECO:0000313" key="2">
    <source>
        <dbReference type="WBParaSite" id="PS1159_v2.g4441.t1"/>
    </source>
</evidence>
<dbReference type="WBParaSite" id="PS1159_v2.g4441.t1">
    <property type="protein sequence ID" value="PS1159_v2.g4441.t1"/>
    <property type="gene ID" value="PS1159_v2.g4441"/>
</dbReference>
<dbReference type="Proteomes" id="UP000887580">
    <property type="component" value="Unplaced"/>
</dbReference>
<name>A0AC35GE61_9BILA</name>
<proteinExistence type="predicted"/>